<dbReference type="GO" id="GO:0016020">
    <property type="term" value="C:membrane"/>
    <property type="evidence" value="ECO:0007669"/>
    <property type="project" value="UniProtKB-SubCell"/>
</dbReference>
<evidence type="ECO:0000256" key="4">
    <source>
        <dbReference type="RuleBase" id="RU003718"/>
    </source>
</evidence>
<comment type="subcellular location">
    <subcellularLocation>
        <location evidence="5">Membrane</location>
        <topology evidence="5">Single-pass membrane protein</topology>
    </subcellularLocation>
</comment>
<dbReference type="EC" id="2.4.1.17" evidence="5"/>
<proteinExistence type="inferred from homology"/>
<evidence type="ECO:0000256" key="1">
    <source>
        <dbReference type="ARBA" id="ARBA00009995"/>
    </source>
</evidence>
<comment type="similarity">
    <text evidence="1 4">Belongs to the UDP-glycosyltransferase family.</text>
</comment>
<dbReference type="InterPro" id="IPR035595">
    <property type="entry name" value="UDP_glycos_trans_CS"/>
</dbReference>
<evidence type="ECO:0000313" key="7">
    <source>
        <dbReference type="Proteomes" id="UP001152759"/>
    </source>
</evidence>
<evidence type="ECO:0000256" key="5">
    <source>
        <dbReference type="RuleBase" id="RU362059"/>
    </source>
</evidence>
<keyword evidence="5" id="KW-1133">Transmembrane helix</keyword>
<keyword evidence="5" id="KW-0812">Transmembrane</keyword>
<organism evidence="6 7">
    <name type="scientific">Bemisia tabaci</name>
    <name type="common">Sweetpotato whitefly</name>
    <name type="synonym">Aleurodes tabaci</name>
    <dbReference type="NCBI Taxonomy" id="7038"/>
    <lineage>
        <taxon>Eukaryota</taxon>
        <taxon>Metazoa</taxon>
        <taxon>Ecdysozoa</taxon>
        <taxon>Arthropoda</taxon>
        <taxon>Hexapoda</taxon>
        <taxon>Insecta</taxon>
        <taxon>Pterygota</taxon>
        <taxon>Neoptera</taxon>
        <taxon>Paraneoptera</taxon>
        <taxon>Hemiptera</taxon>
        <taxon>Sternorrhyncha</taxon>
        <taxon>Aleyrodoidea</taxon>
        <taxon>Aleyrodidae</taxon>
        <taxon>Aleyrodinae</taxon>
        <taxon>Bemisia</taxon>
    </lineage>
</organism>
<keyword evidence="2 4" id="KW-0328">Glycosyltransferase</keyword>
<dbReference type="PROSITE" id="PS00375">
    <property type="entry name" value="UDPGT"/>
    <property type="match status" value="1"/>
</dbReference>
<dbReference type="Pfam" id="PF00201">
    <property type="entry name" value="UDPGT"/>
    <property type="match status" value="1"/>
</dbReference>
<accession>A0A9P0A482</accession>
<dbReference type="SMR" id="A0A9P0A482"/>
<keyword evidence="3 4" id="KW-0808">Transferase</keyword>
<evidence type="ECO:0000256" key="3">
    <source>
        <dbReference type="ARBA" id="ARBA00022679"/>
    </source>
</evidence>
<protein>
    <recommendedName>
        <fullName evidence="5">UDP-glucuronosyltransferase</fullName>
        <ecNumber evidence="5">2.4.1.17</ecNumber>
    </recommendedName>
</protein>
<name>A0A9P0A482_BEMTA</name>
<evidence type="ECO:0000256" key="2">
    <source>
        <dbReference type="ARBA" id="ARBA00022676"/>
    </source>
</evidence>
<dbReference type="InterPro" id="IPR050271">
    <property type="entry name" value="UDP-glycosyltransferase"/>
</dbReference>
<dbReference type="KEGG" id="btab:109030778"/>
<keyword evidence="7" id="KW-1185">Reference proteome</keyword>
<dbReference type="CDD" id="cd03784">
    <property type="entry name" value="GT1_Gtf-like"/>
    <property type="match status" value="1"/>
</dbReference>
<dbReference type="InterPro" id="IPR002213">
    <property type="entry name" value="UDP_glucos_trans"/>
</dbReference>
<evidence type="ECO:0000313" key="6">
    <source>
        <dbReference type="EMBL" id="CAH0386033.1"/>
    </source>
</evidence>
<dbReference type="EMBL" id="OU963864">
    <property type="protein sequence ID" value="CAH0386033.1"/>
    <property type="molecule type" value="Genomic_DNA"/>
</dbReference>
<comment type="catalytic activity">
    <reaction evidence="5">
        <text>glucuronate acceptor + UDP-alpha-D-glucuronate = acceptor beta-D-glucuronoside + UDP + H(+)</text>
        <dbReference type="Rhea" id="RHEA:21032"/>
        <dbReference type="ChEBI" id="CHEBI:15378"/>
        <dbReference type="ChEBI" id="CHEBI:58052"/>
        <dbReference type="ChEBI" id="CHEBI:58223"/>
        <dbReference type="ChEBI" id="CHEBI:132367"/>
        <dbReference type="ChEBI" id="CHEBI:132368"/>
        <dbReference type="EC" id="2.4.1.17"/>
    </reaction>
</comment>
<dbReference type="PANTHER" id="PTHR48043:SF27">
    <property type="entry name" value="UDP-GLUCURONOSYLTRANSFERASE"/>
    <property type="match status" value="1"/>
</dbReference>
<dbReference type="GO" id="GO:0015020">
    <property type="term" value="F:glucuronosyltransferase activity"/>
    <property type="evidence" value="ECO:0007669"/>
    <property type="project" value="UniProtKB-EC"/>
</dbReference>
<dbReference type="Proteomes" id="UP001152759">
    <property type="component" value="Chromosome 3"/>
</dbReference>
<dbReference type="FunFam" id="3.40.50.2000:FF:000021">
    <property type="entry name" value="UDP-glucuronosyltransferase"/>
    <property type="match status" value="1"/>
</dbReference>
<dbReference type="SUPFAM" id="SSF53756">
    <property type="entry name" value="UDP-Glycosyltransferase/glycogen phosphorylase"/>
    <property type="match status" value="1"/>
</dbReference>
<keyword evidence="5" id="KW-0472">Membrane</keyword>
<feature type="transmembrane region" description="Helical" evidence="5">
    <location>
        <begin position="489"/>
        <end position="509"/>
    </location>
</feature>
<reference evidence="6" key="1">
    <citation type="submission" date="2021-12" db="EMBL/GenBank/DDBJ databases">
        <authorList>
            <person name="King R."/>
        </authorList>
    </citation>
    <scope>NUCLEOTIDE SEQUENCE</scope>
</reference>
<dbReference type="AlphaFoldDB" id="A0A9P0A482"/>
<dbReference type="Gene3D" id="3.40.50.2000">
    <property type="entry name" value="Glycogen Phosphorylase B"/>
    <property type="match status" value="2"/>
</dbReference>
<dbReference type="PANTHER" id="PTHR48043">
    <property type="entry name" value="EG:EG0003.4 PROTEIN-RELATED"/>
    <property type="match status" value="1"/>
</dbReference>
<gene>
    <name evidence="6" type="ORF">BEMITA_LOCUS5198</name>
</gene>
<sequence length="534" mass="60443">MDLSSVRWVKAVALLSWVGSLESANILMVTMGGTRSHKIPFLALGQGLVLRNHSVTLVNAFPENSESPDQTRSRPHPRVREITPYGLVMYVRNFTDWDLVGARIRGEDPVPLLDAIRYGYQACKAMLSDTQTQHLLHTRRKFELLIIDGAYPECALGLAHHLKVPFMYINTVGFYTQSLSVAGNPTPYAVTPFFAYPLSDSMSLVQRVHNAALHVACGMLHWIMVRWFLNGVLRTHIHPGTPSAYEISKNVSFILQNGHSSMTYPRPYLPNVAEVACIHCRPSKPLPKNIEDFIQRGGNAGFIYVSMGSSVQTANTPIHLRKLFLSVFSRLPYQVLWKWDDAIANELLPRNVMQSRWFPQQDLLGHEKIRGFVTHGGLLSLFETIYHGVPVVVLPVFCDHDANAEKAVRDGYGYRLELRSLTEHKLLNAISSIVSNPRFLEQAQKRSNLLRDQAETPMDTAIFWTEYVLRHRGAYHLQSPAKDMSVIQYYSIDVLLLMLAALYSIVIIVNRLRRVASKLQNTLSYKLLVKSKIN</sequence>